<protein>
    <submittedName>
        <fullName evidence="5">Transcriptional regulator, LuxR family</fullName>
    </submittedName>
</protein>
<dbReference type="Pfam" id="PF00196">
    <property type="entry name" value="GerE"/>
    <property type="match status" value="1"/>
</dbReference>
<dbReference type="InParanoid" id="C8XHS3"/>
<organism evidence="5 6">
    <name type="scientific">Nakamurella multipartita (strain ATCC 700099 / DSM 44233 / CIP 104796 / JCM 9543 / NBRC 105858 / Y-104)</name>
    <name type="common">Microsphaera multipartita</name>
    <dbReference type="NCBI Taxonomy" id="479431"/>
    <lineage>
        <taxon>Bacteria</taxon>
        <taxon>Bacillati</taxon>
        <taxon>Actinomycetota</taxon>
        <taxon>Actinomycetes</taxon>
        <taxon>Nakamurellales</taxon>
        <taxon>Nakamurellaceae</taxon>
        <taxon>Nakamurella</taxon>
    </lineage>
</organism>
<evidence type="ECO:0000256" key="3">
    <source>
        <dbReference type="SAM" id="MobiDB-lite"/>
    </source>
</evidence>
<dbReference type="PRINTS" id="PR00038">
    <property type="entry name" value="HTHLUXR"/>
</dbReference>
<dbReference type="InterPro" id="IPR027417">
    <property type="entry name" value="P-loop_NTPase"/>
</dbReference>
<dbReference type="SUPFAM" id="SSF46894">
    <property type="entry name" value="C-terminal effector domain of the bipartite response regulators"/>
    <property type="match status" value="1"/>
</dbReference>
<dbReference type="SUPFAM" id="SSF48452">
    <property type="entry name" value="TPR-like"/>
    <property type="match status" value="1"/>
</dbReference>
<dbReference type="GO" id="GO:0005524">
    <property type="term" value="F:ATP binding"/>
    <property type="evidence" value="ECO:0007669"/>
    <property type="project" value="UniProtKB-KW"/>
</dbReference>
<dbReference type="Gene3D" id="1.10.10.10">
    <property type="entry name" value="Winged helix-like DNA-binding domain superfamily/Winged helix DNA-binding domain"/>
    <property type="match status" value="1"/>
</dbReference>
<accession>C8XHS3</accession>
<name>C8XHS3_NAKMY</name>
<reference evidence="5 6" key="2">
    <citation type="journal article" date="2010" name="Stand. Genomic Sci.">
        <title>Complete genome sequence of Nakamurella multipartita type strain (Y-104).</title>
        <authorList>
            <person name="Tice H."/>
            <person name="Mayilraj S."/>
            <person name="Sims D."/>
            <person name="Lapidus A."/>
            <person name="Nolan M."/>
            <person name="Lucas S."/>
            <person name="Glavina Del Rio T."/>
            <person name="Copeland A."/>
            <person name="Cheng J.F."/>
            <person name="Meincke L."/>
            <person name="Bruce D."/>
            <person name="Goodwin L."/>
            <person name="Pitluck S."/>
            <person name="Ivanova N."/>
            <person name="Mavromatis K."/>
            <person name="Ovchinnikova G."/>
            <person name="Pati A."/>
            <person name="Chen A."/>
            <person name="Palaniappan K."/>
            <person name="Land M."/>
            <person name="Hauser L."/>
            <person name="Chang Y.J."/>
            <person name="Jeffries C.D."/>
            <person name="Detter J.C."/>
            <person name="Brettin T."/>
            <person name="Rohde M."/>
            <person name="Goker M."/>
            <person name="Bristow J."/>
            <person name="Eisen J.A."/>
            <person name="Markowitz V."/>
            <person name="Hugenholtz P."/>
            <person name="Kyrpides N.C."/>
            <person name="Klenk H.P."/>
            <person name="Chen F."/>
        </authorList>
    </citation>
    <scope>NUCLEOTIDE SEQUENCE [LARGE SCALE GENOMIC DNA]</scope>
    <source>
        <strain evidence="6">ATCC 700099 / DSM 44233 / CIP 104796 / JCM 9543 / NBRC 105858 / Y-104</strain>
    </source>
</reference>
<feature type="compositionally biased region" description="Low complexity" evidence="3">
    <location>
        <begin position="98"/>
        <end position="108"/>
    </location>
</feature>
<dbReference type="Gene3D" id="3.40.50.300">
    <property type="entry name" value="P-loop containing nucleotide triphosphate hydrolases"/>
    <property type="match status" value="1"/>
</dbReference>
<dbReference type="EMBL" id="CP001737">
    <property type="protein sequence ID" value="ACV80376.1"/>
    <property type="molecule type" value="Genomic_DNA"/>
</dbReference>
<dbReference type="InterPro" id="IPR003593">
    <property type="entry name" value="AAA+_ATPase"/>
</dbReference>
<sequence>MVPFVGRQTELGVLHACLADARAGRPRVVLIEGAPGIGKTALLDRLAEDAAAADDVVVLRASGDLHEDLLAYGVLGQLARSAGPATPGLPDLPDRSGPAVADPADPADSAPLADPITVGAQWLHRLDAMAGSVVVIIIDDAMWADRPSLLALVFALRRLVADRVLAVFATRERAAGDLPESLTRLITGHLGAVLRLSGLDERELRDLATALGVSGVGSTVARRLREGTDGNPLHARALLEEFPVTVWPVNRQDESLLPAPRPFRHLVRSRYQHSAPDTRRFVDALAVLGLHAAVADVMAIAGLSDPVGPIDEATASDLLRVRSADGPWSVEFTHPLVRAAVYDAIGPAARYTLHTAAARVSADEAAALRHRVAAATGPDERLAADLTDFAARAQRRFDWKSAAVHLVSASRLSRDPDRARRRVLWALIWTLMRGDAAAASDLVDEVTAYPPEPLRDLVLGSLAMAAEEPERAGQLLDRAWAACERACAADGSALEGDDVAAVALMQAIAHYGRLDAAGTVAWCERALAAVGDRESGPDHPDRPDESDRMGPQTSIHVAAVTYLAHGLGYLGRLDQAQAVVAAQRQPDESPYRWLNPRSALGVLHLVEDEFDSAAAVLGSVAASASRIGVLNTAAFSYAYLARAQWMAGDWDDAQVNADRAVSINLESDLGFLRSAVVGIAVLVPAARGDWAAAEQHLRLLPRSQVHYERSIVALGLARARVGEARGRPRDVLAALDRVHQFPIRDAVDEPGFWPWPDLYADALVAVGRAAEADQFLLSHEQRAQQRGRPTAIARLARSRGRVEAALDRPEAAQAAFDRALTVVGTVRAPFERARIELAAGEVARAAGNRRRAVELLLAARAGFLGLGATPYAQRCDAELAAAGLATADRPGGPRFGLTAQELVVARLAADGLSNRQIAGELVVSIKTVEYHLRNAFAKLGITSRRQLADRLAQLPGAGG</sequence>
<feature type="region of interest" description="Disordered" evidence="3">
    <location>
        <begin position="531"/>
        <end position="550"/>
    </location>
</feature>
<dbReference type="GO" id="GO:0005737">
    <property type="term" value="C:cytoplasm"/>
    <property type="evidence" value="ECO:0007669"/>
    <property type="project" value="TreeGrafter"/>
</dbReference>
<dbReference type="eggNOG" id="COG1474">
    <property type="taxonomic scope" value="Bacteria"/>
</dbReference>
<dbReference type="Pfam" id="PF13191">
    <property type="entry name" value="AAA_16"/>
    <property type="match status" value="1"/>
</dbReference>
<dbReference type="PANTHER" id="PTHR16305:SF35">
    <property type="entry name" value="TRANSCRIPTIONAL ACTIVATOR DOMAIN"/>
    <property type="match status" value="1"/>
</dbReference>
<dbReference type="STRING" id="479431.Namu_4086"/>
<dbReference type="OrthoDB" id="134933at2"/>
<dbReference type="SMART" id="SM00421">
    <property type="entry name" value="HTH_LUXR"/>
    <property type="match status" value="1"/>
</dbReference>
<dbReference type="SUPFAM" id="SSF52540">
    <property type="entry name" value="P-loop containing nucleoside triphosphate hydrolases"/>
    <property type="match status" value="1"/>
</dbReference>
<dbReference type="RefSeq" id="WP_015749201.1">
    <property type="nucleotide sequence ID" value="NC_013235.1"/>
</dbReference>
<dbReference type="GO" id="GO:0003677">
    <property type="term" value="F:DNA binding"/>
    <property type="evidence" value="ECO:0007669"/>
    <property type="project" value="InterPro"/>
</dbReference>
<dbReference type="SMART" id="SM00382">
    <property type="entry name" value="AAA"/>
    <property type="match status" value="1"/>
</dbReference>
<dbReference type="eggNOG" id="COG2909">
    <property type="taxonomic scope" value="Bacteria"/>
</dbReference>
<dbReference type="KEGG" id="nml:Namu_4086"/>
<gene>
    <name evidence="5" type="ordered locus">Namu_4086</name>
</gene>
<evidence type="ECO:0000256" key="2">
    <source>
        <dbReference type="ARBA" id="ARBA00022840"/>
    </source>
</evidence>
<dbReference type="InterPro" id="IPR041664">
    <property type="entry name" value="AAA_16"/>
</dbReference>
<keyword evidence="1" id="KW-0547">Nucleotide-binding</keyword>
<dbReference type="PROSITE" id="PS00622">
    <property type="entry name" value="HTH_LUXR_1"/>
    <property type="match status" value="1"/>
</dbReference>
<reference evidence="6" key="1">
    <citation type="submission" date="2009-09" db="EMBL/GenBank/DDBJ databases">
        <title>The complete genome of Nakamurella multipartita DSM 44233.</title>
        <authorList>
            <consortium name="US DOE Joint Genome Institute (JGI-PGF)"/>
            <person name="Lucas S."/>
            <person name="Copeland A."/>
            <person name="Lapidus A."/>
            <person name="Glavina del Rio T."/>
            <person name="Dalin E."/>
            <person name="Tice H."/>
            <person name="Bruce D."/>
            <person name="Goodwin L."/>
            <person name="Pitluck S."/>
            <person name="Kyrpides N."/>
            <person name="Mavromatis K."/>
            <person name="Ivanova N."/>
            <person name="Ovchinnikova G."/>
            <person name="Sims D."/>
            <person name="Meincke L."/>
            <person name="Brettin T."/>
            <person name="Detter J.C."/>
            <person name="Han C."/>
            <person name="Larimer F."/>
            <person name="Land M."/>
            <person name="Hauser L."/>
            <person name="Markowitz V."/>
            <person name="Cheng J.-F."/>
            <person name="Hugenholtz P."/>
            <person name="Woyke T."/>
            <person name="Wu D."/>
            <person name="Klenk H.-P."/>
            <person name="Eisen J.A."/>
        </authorList>
    </citation>
    <scope>NUCLEOTIDE SEQUENCE [LARGE SCALE GENOMIC DNA]</scope>
    <source>
        <strain evidence="6">ATCC 700099 / DSM 44233 / CIP 104796 / JCM 9543 / NBRC 105858 / Y-104</strain>
    </source>
</reference>
<evidence type="ECO:0000259" key="4">
    <source>
        <dbReference type="PROSITE" id="PS50043"/>
    </source>
</evidence>
<dbReference type="CDD" id="cd06170">
    <property type="entry name" value="LuxR_C_like"/>
    <property type="match status" value="1"/>
</dbReference>
<dbReference type="GO" id="GO:0006355">
    <property type="term" value="P:regulation of DNA-templated transcription"/>
    <property type="evidence" value="ECO:0007669"/>
    <property type="project" value="InterPro"/>
</dbReference>
<proteinExistence type="predicted"/>
<keyword evidence="2" id="KW-0067">ATP-binding</keyword>
<dbReference type="PROSITE" id="PS50043">
    <property type="entry name" value="HTH_LUXR_2"/>
    <property type="match status" value="1"/>
</dbReference>
<dbReference type="Gene3D" id="1.25.40.10">
    <property type="entry name" value="Tetratricopeptide repeat domain"/>
    <property type="match status" value="1"/>
</dbReference>
<dbReference type="InterPro" id="IPR016032">
    <property type="entry name" value="Sig_transdc_resp-reg_C-effctor"/>
</dbReference>
<dbReference type="Proteomes" id="UP000002218">
    <property type="component" value="Chromosome"/>
</dbReference>
<evidence type="ECO:0000313" key="6">
    <source>
        <dbReference type="Proteomes" id="UP000002218"/>
    </source>
</evidence>
<dbReference type="GO" id="GO:0004016">
    <property type="term" value="F:adenylate cyclase activity"/>
    <property type="evidence" value="ECO:0007669"/>
    <property type="project" value="TreeGrafter"/>
</dbReference>
<dbReference type="InterPro" id="IPR036388">
    <property type="entry name" value="WH-like_DNA-bd_sf"/>
</dbReference>
<evidence type="ECO:0000313" key="5">
    <source>
        <dbReference type="EMBL" id="ACV80376.1"/>
    </source>
</evidence>
<dbReference type="AlphaFoldDB" id="C8XHS3"/>
<feature type="domain" description="HTH luxR-type" evidence="4">
    <location>
        <begin position="890"/>
        <end position="955"/>
    </location>
</feature>
<dbReference type="InterPro" id="IPR011990">
    <property type="entry name" value="TPR-like_helical_dom_sf"/>
</dbReference>
<dbReference type="InterPro" id="IPR000792">
    <property type="entry name" value="Tscrpt_reg_LuxR_C"/>
</dbReference>
<dbReference type="PANTHER" id="PTHR16305">
    <property type="entry name" value="TESTICULAR SOLUBLE ADENYLYL CYCLASE"/>
    <property type="match status" value="1"/>
</dbReference>
<evidence type="ECO:0000256" key="1">
    <source>
        <dbReference type="ARBA" id="ARBA00022741"/>
    </source>
</evidence>
<keyword evidence="6" id="KW-1185">Reference proteome</keyword>
<feature type="compositionally biased region" description="Basic and acidic residues" evidence="3">
    <location>
        <begin position="531"/>
        <end position="548"/>
    </location>
</feature>
<feature type="region of interest" description="Disordered" evidence="3">
    <location>
        <begin position="85"/>
        <end position="108"/>
    </location>
</feature>
<dbReference type="HOGENOM" id="CLU_006850_3_0_11"/>